<comment type="caution">
    <text evidence="2">The sequence shown here is derived from an EMBL/GenBank/DDBJ whole genome shotgun (WGS) entry which is preliminary data.</text>
</comment>
<dbReference type="SUPFAM" id="SSF52540">
    <property type="entry name" value="P-loop containing nucleoside triphosphate hydrolases"/>
    <property type="match status" value="1"/>
</dbReference>
<evidence type="ECO:0000313" key="2">
    <source>
        <dbReference type="EMBL" id="HIX59994.1"/>
    </source>
</evidence>
<dbReference type="Pfam" id="PF20720">
    <property type="entry name" value="nSTAND3"/>
    <property type="match status" value="1"/>
</dbReference>
<sequence length="430" mass="50427">MLNFYNLKAEEFTELSRDILEKITGSSLLVSDSAGDRGADIRDSWEAPQIVAQVKHYLQSTVTQLMASLKTEAEKIRGWYHGEYYLFLSKDLTEAKIRKITELFAPEITLEESHIFTLSRIDSLLHLPEYRTVLQKYPGLWDFSCQVLGEVVYKSVLFDSEELAASAEAFEEFVPTEGYRQCLEALEECGAVLIEGSPGSGKTAVSQMLVQDLRRDGYRVLYSSDGSVEKLKGAAGADEIPELFFLDDFLGQIIYSMEPVRIRELKTLISYIRRHKKKRLILNSRITIYQEALQKDREFAQKMEKIPRVCLDGLTDYEKARIFCNYLRKYEGQHRDLLKYICGNGNYWTFIRHRNFNPRLIQTALFLNRCLVREPEEFCRQIVKMLEHPDEIWEDEFENRLYRDYTEVETMPKLSFRYRKYQRFRIKISA</sequence>
<dbReference type="InterPro" id="IPR027417">
    <property type="entry name" value="P-loop_NTPase"/>
</dbReference>
<accession>A0A9D2B4D5</accession>
<gene>
    <name evidence="2" type="ORF">IAA45_09820</name>
</gene>
<evidence type="ECO:0000259" key="1">
    <source>
        <dbReference type="Pfam" id="PF20720"/>
    </source>
</evidence>
<reference evidence="2" key="2">
    <citation type="submission" date="2021-04" db="EMBL/GenBank/DDBJ databases">
        <authorList>
            <person name="Gilroy R."/>
        </authorList>
    </citation>
    <scope>NUCLEOTIDE SEQUENCE</scope>
    <source>
        <strain evidence="2">ChiSjej1B19-8411</strain>
    </source>
</reference>
<dbReference type="EMBL" id="DXEX01000208">
    <property type="protein sequence ID" value="HIX59994.1"/>
    <property type="molecule type" value="Genomic_DNA"/>
</dbReference>
<proteinExistence type="predicted"/>
<name>A0A9D2B4D5_9FIRM</name>
<dbReference type="InterPro" id="IPR049050">
    <property type="entry name" value="nSTAND3"/>
</dbReference>
<reference evidence="2" key="1">
    <citation type="journal article" date="2021" name="PeerJ">
        <title>Extensive microbial diversity within the chicken gut microbiome revealed by metagenomics and culture.</title>
        <authorList>
            <person name="Gilroy R."/>
            <person name="Ravi A."/>
            <person name="Getino M."/>
            <person name="Pursley I."/>
            <person name="Horton D.L."/>
            <person name="Alikhan N.F."/>
            <person name="Baker D."/>
            <person name="Gharbi K."/>
            <person name="Hall N."/>
            <person name="Watson M."/>
            <person name="Adriaenssens E.M."/>
            <person name="Foster-Nyarko E."/>
            <person name="Jarju S."/>
            <person name="Secka A."/>
            <person name="Antonio M."/>
            <person name="Oren A."/>
            <person name="Chaudhuri R.R."/>
            <person name="La Ragione R."/>
            <person name="Hildebrand F."/>
            <person name="Pallen M.J."/>
        </authorList>
    </citation>
    <scope>NUCLEOTIDE SEQUENCE</scope>
    <source>
        <strain evidence="2">ChiSjej1B19-8411</strain>
    </source>
</reference>
<feature type="domain" description="Novel STAND NTPase 3" evidence="1">
    <location>
        <begin position="173"/>
        <end position="328"/>
    </location>
</feature>
<evidence type="ECO:0000313" key="3">
    <source>
        <dbReference type="Proteomes" id="UP000886817"/>
    </source>
</evidence>
<dbReference type="AlphaFoldDB" id="A0A9D2B4D5"/>
<protein>
    <recommendedName>
        <fullName evidence="1">Novel STAND NTPase 3 domain-containing protein</fullName>
    </recommendedName>
</protein>
<organism evidence="2 3">
    <name type="scientific">Candidatus Blautia gallistercoris</name>
    <dbReference type="NCBI Taxonomy" id="2838490"/>
    <lineage>
        <taxon>Bacteria</taxon>
        <taxon>Bacillati</taxon>
        <taxon>Bacillota</taxon>
        <taxon>Clostridia</taxon>
        <taxon>Lachnospirales</taxon>
        <taxon>Lachnospiraceae</taxon>
        <taxon>Blautia</taxon>
    </lineage>
</organism>
<dbReference type="Gene3D" id="3.40.50.300">
    <property type="entry name" value="P-loop containing nucleotide triphosphate hydrolases"/>
    <property type="match status" value="1"/>
</dbReference>
<dbReference type="Proteomes" id="UP000886817">
    <property type="component" value="Unassembled WGS sequence"/>
</dbReference>